<reference evidence="2" key="1">
    <citation type="submission" date="2019-04" db="EMBL/GenBank/DDBJ databases">
        <authorList>
            <person name="Brambilla D."/>
        </authorList>
    </citation>
    <scope>NUCLEOTIDE SEQUENCE</scope>
    <source>
        <strain evidence="2">BAL1</strain>
    </source>
</reference>
<evidence type="ECO:0000256" key="1">
    <source>
        <dbReference type="SAM" id="SignalP"/>
    </source>
</evidence>
<dbReference type="EMBL" id="CAAJGR010000050">
    <property type="protein sequence ID" value="VHO01851.1"/>
    <property type="molecule type" value="Genomic_DNA"/>
</dbReference>
<gene>
    <name evidence="2" type="ORF">BAL341_425</name>
</gene>
<name>A0A486XK30_9GAMM</name>
<feature type="chain" id="PRO_5019819887" description="Porin" evidence="1">
    <location>
        <begin position="22"/>
        <end position="261"/>
    </location>
</feature>
<dbReference type="InterPro" id="IPR031593">
    <property type="entry name" value="Porin_7"/>
</dbReference>
<dbReference type="AlphaFoldDB" id="A0A486XK30"/>
<evidence type="ECO:0000313" key="2">
    <source>
        <dbReference type="EMBL" id="VHO01851.1"/>
    </source>
</evidence>
<dbReference type="SUPFAM" id="SSF56935">
    <property type="entry name" value="Porins"/>
    <property type="match status" value="1"/>
</dbReference>
<organism evidence="2">
    <name type="scientific">Rheinheimera sp. BAL341</name>
    <dbReference type="NCBI Taxonomy" id="1708203"/>
    <lineage>
        <taxon>Bacteria</taxon>
        <taxon>Pseudomonadati</taxon>
        <taxon>Pseudomonadota</taxon>
        <taxon>Gammaproteobacteria</taxon>
        <taxon>Chromatiales</taxon>
        <taxon>Chromatiaceae</taxon>
        <taxon>Rheinheimera</taxon>
    </lineage>
</organism>
<sequence>MKRTFLASVIALFSVSTQANSFQHQADASFGWGDVLTGEVQNWSLRHAFYLTPVRYGSAPYAEAAFISRNASVHGGYDYIRFDFPGSDSLSASSWQVGGVYQDRGHNFYAAAELVEFNGSDDRGINASLGYFVDTDWLVKLDARHVREDGAASYTEYGVSTKKLLALENGNFINIEASFFDQKNADESEFSVAADYYFGRNVSLGLVYDWLSDDLVNADADSYTIRGTWYLQPNLALHAAITLDDIFTADDIYRLGASYRF</sequence>
<keyword evidence="1" id="KW-0732">Signal</keyword>
<dbReference type="Pfam" id="PF16956">
    <property type="entry name" value="Porin_7"/>
    <property type="match status" value="1"/>
</dbReference>
<accession>A0A486XK30</accession>
<evidence type="ECO:0008006" key="3">
    <source>
        <dbReference type="Google" id="ProtNLM"/>
    </source>
</evidence>
<feature type="signal peptide" evidence="1">
    <location>
        <begin position="1"/>
        <end position="21"/>
    </location>
</feature>
<protein>
    <recommendedName>
        <fullName evidence="3">Porin</fullName>
    </recommendedName>
</protein>
<proteinExistence type="predicted"/>